<accession>A0A2G3DS09</accession>
<dbReference type="EMBL" id="PDYF01000078">
    <property type="protein sequence ID" value="PHU33826.1"/>
    <property type="molecule type" value="Genomic_DNA"/>
</dbReference>
<organism evidence="1 2">
    <name type="scientific">Pseudobutyrivibrio ruminis</name>
    <dbReference type="NCBI Taxonomy" id="46206"/>
    <lineage>
        <taxon>Bacteria</taxon>
        <taxon>Bacillati</taxon>
        <taxon>Bacillota</taxon>
        <taxon>Clostridia</taxon>
        <taxon>Lachnospirales</taxon>
        <taxon>Lachnospiraceae</taxon>
        <taxon>Pseudobutyrivibrio</taxon>
    </lineage>
</organism>
<proteinExistence type="predicted"/>
<evidence type="ECO:0000313" key="1">
    <source>
        <dbReference type="EMBL" id="PHU33826.1"/>
    </source>
</evidence>
<dbReference type="Proteomes" id="UP000225889">
    <property type="component" value="Unassembled WGS sequence"/>
</dbReference>
<dbReference type="RefSeq" id="WP_099392736.1">
    <property type="nucleotide sequence ID" value="NZ_PDYF01000078.1"/>
</dbReference>
<gene>
    <name evidence="1" type="ORF">CSX01_13305</name>
</gene>
<reference evidence="1 2" key="1">
    <citation type="submission" date="2017-10" db="EMBL/GenBank/DDBJ databases">
        <title>Resolving the taxonomy of Roseburia spp., Eubacterium rectale and Agathobacter spp. through phylogenomic analysis.</title>
        <authorList>
            <person name="Sheridan P.O."/>
            <person name="Walker A.W."/>
            <person name="Duncan S.H."/>
            <person name="Scott K.P."/>
            <person name="Toole P.W.O."/>
            <person name="Luis P."/>
            <person name="Flint H.J."/>
        </authorList>
    </citation>
    <scope>NUCLEOTIDE SEQUENCE [LARGE SCALE GENOMIC DNA]</scope>
    <source>
        <strain evidence="1 2">JK626</strain>
    </source>
</reference>
<dbReference type="AlphaFoldDB" id="A0A2G3DS09"/>
<evidence type="ECO:0000313" key="2">
    <source>
        <dbReference type="Proteomes" id="UP000225889"/>
    </source>
</evidence>
<reference evidence="1 2" key="2">
    <citation type="submission" date="2017-10" db="EMBL/GenBank/DDBJ databases">
        <authorList>
            <person name="Banno H."/>
            <person name="Chua N.-H."/>
        </authorList>
    </citation>
    <scope>NUCLEOTIDE SEQUENCE [LARGE SCALE GENOMIC DNA]</scope>
    <source>
        <strain evidence="1 2">JK626</strain>
    </source>
</reference>
<comment type="caution">
    <text evidence="1">The sequence shown here is derived from an EMBL/GenBank/DDBJ whole genome shotgun (WGS) entry which is preliminary data.</text>
</comment>
<name>A0A2G3DS09_9FIRM</name>
<sequence>MQAAAASRNIAEVVANENVEVAAIDIPEVVGDVEEFNRCGIDVDDLSFSETVSGHINRPYQESKLLIKEIINLDEPIPDPQGTNAWHWEVYGTFNGSEGVYELIIDPETNTVWYFVYKSN</sequence>
<protein>
    <submittedName>
        <fullName evidence="1">Uncharacterized protein</fullName>
    </submittedName>
</protein>